<accession>A0ABU8YW80</accession>
<feature type="non-terminal residue" evidence="1">
    <location>
        <position position="62"/>
    </location>
</feature>
<comment type="caution">
    <text evidence="1">The sequence shown here is derived from an EMBL/GenBank/DDBJ whole genome shotgun (WGS) entry which is preliminary data.</text>
</comment>
<reference evidence="1 2" key="1">
    <citation type="journal article" date="2020" name="Harmful Algae">
        <title>Molecular and morphological characterization of a novel dihydroanatoxin-a producing Microcoleus species (cyanobacteria) from the Russian River, California, USA.</title>
        <authorList>
            <person name="Conklin K.Y."/>
            <person name="Stancheva R."/>
            <person name="Otten T.G."/>
            <person name="Fadness R."/>
            <person name="Boyer G.L."/>
            <person name="Read B."/>
            <person name="Zhang X."/>
            <person name="Sheath R.G."/>
        </authorList>
    </citation>
    <scope>NUCLEOTIDE SEQUENCE [LARGE SCALE GENOMIC DNA]</scope>
    <source>
        <strain evidence="1 2">PTRS2</strain>
    </source>
</reference>
<keyword evidence="2" id="KW-1185">Reference proteome</keyword>
<evidence type="ECO:0000313" key="1">
    <source>
        <dbReference type="EMBL" id="MEK0188453.1"/>
    </source>
</evidence>
<dbReference type="Proteomes" id="UP001384579">
    <property type="component" value="Unassembled WGS sequence"/>
</dbReference>
<dbReference type="RefSeq" id="WP_340542093.1">
    <property type="nucleotide sequence ID" value="NZ_JBBLXS010000621.1"/>
</dbReference>
<dbReference type="EMBL" id="JBBLXS010000621">
    <property type="protein sequence ID" value="MEK0188453.1"/>
    <property type="molecule type" value="Genomic_DNA"/>
</dbReference>
<gene>
    <name evidence="1" type="ORF">WMG39_26945</name>
</gene>
<proteinExistence type="predicted"/>
<organism evidence="1 2">
    <name type="scientific">Microcoleus anatoxicus PTRS2</name>
    <dbReference type="NCBI Taxonomy" id="2705321"/>
    <lineage>
        <taxon>Bacteria</taxon>
        <taxon>Bacillati</taxon>
        <taxon>Cyanobacteriota</taxon>
        <taxon>Cyanophyceae</taxon>
        <taxon>Oscillatoriophycideae</taxon>
        <taxon>Oscillatoriales</taxon>
        <taxon>Microcoleaceae</taxon>
        <taxon>Microcoleus</taxon>
        <taxon>Microcoleus anatoxicus</taxon>
    </lineage>
</organism>
<protein>
    <submittedName>
        <fullName evidence="1">Uncharacterized protein</fullName>
    </submittedName>
</protein>
<name>A0ABU8YW80_9CYAN</name>
<sequence>MNLISSPLTLNGKEVRMTSAKQSRSRMTGNYHVRFCMGVRGSDTPFDPTKWERRCAYCSIGN</sequence>
<evidence type="ECO:0000313" key="2">
    <source>
        <dbReference type="Proteomes" id="UP001384579"/>
    </source>
</evidence>